<dbReference type="CDD" id="cd08249">
    <property type="entry name" value="enoyl_reductase_like"/>
    <property type="match status" value="1"/>
</dbReference>
<proteinExistence type="inferred from homology"/>
<dbReference type="SMART" id="SM00829">
    <property type="entry name" value="PKS_ER"/>
    <property type="match status" value="1"/>
</dbReference>
<dbReference type="InterPro" id="IPR036291">
    <property type="entry name" value="NAD(P)-bd_dom_sf"/>
</dbReference>
<reference evidence="6" key="2">
    <citation type="submission" date="2021-05" db="EMBL/GenBank/DDBJ databases">
        <authorList>
            <person name="Moolhuijzen P.M."/>
            <person name="Moffat C.S."/>
        </authorList>
    </citation>
    <scope>NUCLEOTIDE SEQUENCE</scope>
    <source>
        <strain evidence="6">86-124</strain>
    </source>
</reference>
<dbReference type="InterPro" id="IPR013154">
    <property type="entry name" value="ADH-like_N"/>
</dbReference>
<keyword evidence="8" id="KW-1185">Reference proteome</keyword>
<reference evidence="6" key="3">
    <citation type="journal article" date="2022" name="bioRxiv">
        <title>A global pangenome for the wheat fungal pathogen Pyrenophora tritici-repentis and prediction of effector protein structural homology.</title>
        <authorList>
            <person name="Moolhuijzen P."/>
            <person name="See P.T."/>
            <person name="Shi G."/>
            <person name="Powell H.R."/>
            <person name="Cockram J."/>
            <person name="Jorgensen L.N."/>
            <person name="Benslimane H."/>
            <person name="Strelkov S.E."/>
            <person name="Turner J."/>
            <person name="Liu Z."/>
            <person name="Moffat C.S."/>
        </authorList>
    </citation>
    <scope>NUCLEOTIDE SEQUENCE</scope>
    <source>
        <strain evidence="6">86-124</strain>
    </source>
</reference>
<keyword evidence="3" id="KW-0560">Oxidoreductase</keyword>
<evidence type="ECO:0000313" key="5">
    <source>
        <dbReference type="EMBL" id="KAF7572849.1"/>
    </source>
</evidence>
<evidence type="ECO:0000256" key="1">
    <source>
        <dbReference type="ARBA" id="ARBA00008072"/>
    </source>
</evidence>
<organism evidence="5 7">
    <name type="scientific">Pyrenophora tritici-repentis</name>
    <dbReference type="NCBI Taxonomy" id="45151"/>
    <lineage>
        <taxon>Eukaryota</taxon>
        <taxon>Fungi</taxon>
        <taxon>Dikarya</taxon>
        <taxon>Ascomycota</taxon>
        <taxon>Pezizomycotina</taxon>
        <taxon>Dothideomycetes</taxon>
        <taxon>Pleosporomycetidae</taxon>
        <taxon>Pleosporales</taxon>
        <taxon>Pleosporineae</taxon>
        <taxon>Pleosporaceae</taxon>
        <taxon>Pyrenophora</taxon>
    </lineage>
</organism>
<comment type="subunit">
    <text evidence="2">Monomer.</text>
</comment>
<accession>A0A2W1CJT6</accession>
<protein>
    <submittedName>
        <fullName evidence="6">Oxidoreductase domain containing protein</fullName>
    </submittedName>
    <submittedName>
        <fullName evidence="5">Qor, NADPH:quinone reductase and related Zn-dependent oxidoreductase</fullName>
    </submittedName>
</protein>
<dbReference type="Gene3D" id="3.90.180.10">
    <property type="entry name" value="Medium-chain alcohol dehydrogenases, catalytic domain"/>
    <property type="match status" value="1"/>
</dbReference>
<sequence length="339" mass="36390">MAATHRVAFMNGPGKDLEVATSDALQVGPNEVLIRNHAVALQPLDTKMLLAGYGPATKLNYPAVLGTGGAGVIQAVGEDVDGFSVGDSVVFDTKAYVDVEQNRRTGTWQEVVACSAKSVAKIGDIAFEQAVLVDFPLQTAVAALHVFLGMGKPGSGNREEKVLIWGAGGAVGSYAVQYAKQVGYTVVVTASSRDNERQQKLGATHVVDYRAADVVDKLRQLGPYRYLFTASGDAASQTALATLLQPTRGKFASVLPSTTDLPSNVEVVYKAFSQAAQDEQYSNWRDWWYQEYLPEVLFKGLVDTVKFTKVEGGLPALQQASEDVFNGKVKGKLVINPQE</sequence>
<dbReference type="InterPro" id="IPR013149">
    <property type="entry name" value="ADH-like_C"/>
</dbReference>
<dbReference type="EMBL" id="NRDI02000032">
    <property type="protein sequence ID" value="KAI1507835.1"/>
    <property type="molecule type" value="Genomic_DNA"/>
</dbReference>
<feature type="domain" description="Enoyl reductase (ER)" evidence="4">
    <location>
        <begin position="12"/>
        <end position="277"/>
    </location>
</feature>
<reference evidence="5" key="1">
    <citation type="journal article" date="2018" name="BMC Genomics">
        <title>Comparative genomics of the wheat fungal pathogen Pyrenophora tritici-repentis reveals chromosomal variations and genome plasticity.</title>
        <authorList>
            <person name="Moolhuijzen P."/>
            <person name="See P.T."/>
            <person name="Hane J.K."/>
            <person name="Shi G."/>
            <person name="Liu Z."/>
            <person name="Oliver R.P."/>
            <person name="Moffat C.S."/>
        </authorList>
    </citation>
    <scope>NUCLEOTIDE SEQUENCE [LARGE SCALE GENOMIC DNA]</scope>
    <source>
        <strain evidence="5">M4</strain>
    </source>
</reference>
<dbReference type="InterPro" id="IPR011032">
    <property type="entry name" value="GroES-like_sf"/>
</dbReference>
<dbReference type="EMBL" id="NQIK02000003">
    <property type="protein sequence ID" value="KAF7572849.1"/>
    <property type="molecule type" value="Genomic_DNA"/>
</dbReference>
<dbReference type="AlphaFoldDB" id="A0A2W1CJT6"/>
<evidence type="ECO:0000313" key="8">
    <source>
        <dbReference type="Proteomes" id="UP000249757"/>
    </source>
</evidence>
<gene>
    <name evidence="6" type="ORF">Ptr86124_013249</name>
    <name evidence="5" type="ORF">PtrM4_077540</name>
</gene>
<dbReference type="InterPro" id="IPR020843">
    <property type="entry name" value="ER"/>
</dbReference>
<dbReference type="Gene3D" id="3.40.50.720">
    <property type="entry name" value="NAD(P)-binding Rossmann-like Domain"/>
    <property type="match status" value="1"/>
</dbReference>
<comment type="caution">
    <text evidence="5">The sequence shown here is derived from an EMBL/GenBank/DDBJ whole genome shotgun (WGS) entry which is preliminary data.</text>
</comment>
<evidence type="ECO:0000256" key="3">
    <source>
        <dbReference type="ARBA" id="ARBA00023002"/>
    </source>
</evidence>
<dbReference type="SUPFAM" id="SSF50129">
    <property type="entry name" value="GroES-like"/>
    <property type="match status" value="1"/>
</dbReference>
<dbReference type="PANTHER" id="PTHR45348:SF2">
    <property type="entry name" value="ZINC-TYPE ALCOHOL DEHYDROGENASE-LIKE PROTEIN C2E1P3.01"/>
    <property type="match status" value="1"/>
</dbReference>
<dbReference type="Proteomes" id="UP000249757">
    <property type="component" value="Unassembled WGS sequence"/>
</dbReference>
<dbReference type="InterPro" id="IPR047122">
    <property type="entry name" value="Trans-enoyl_RdTase-like"/>
</dbReference>
<dbReference type="Proteomes" id="UP000245464">
    <property type="component" value="Chromosome 3"/>
</dbReference>
<evidence type="ECO:0000259" key="4">
    <source>
        <dbReference type="SMART" id="SM00829"/>
    </source>
</evidence>
<reference evidence="8" key="4">
    <citation type="journal article" date="2022" name="Microb. Genom.">
        <title>A global pangenome for the wheat fungal pathogen Pyrenophora tritici-repentis and prediction of effector protein structural homology.</title>
        <authorList>
            <person name="Moolhuijzen P.M."/>
            <person name="See P.T."/>
            <person name="Shi G."/>
            <person name="Powell H.R."/>
            <person name="Cockram J."/>
            <person name="Jorgensen L.N."/>
            <person name="Benslimane H."/>
            <person name="Strelkov S.E."/>
            <person name="Turner J."/>
            <person name="Liu Z."/>
            <person name="Moffat C.S."/>
        </authorList>
    </citation>
    <scope>NUCLEOTIDE SEQUENCE [LARGE SCALE GENOMIC DNA]</scope>
</reference>
<dbReference type="Pfam" id="PF00107">
    <property type="entry name" value="ADH_zinc_N"/>
    <property type="match status" value="1"/>
</dbReference>
<evidence type="ECO:0000256" key="2">
    <source>
        <dbReference type="ARBA" id="ARBA00011245"/>
    </source>
</evidence>
<evidence type="ECO:0000313" key="6">
    <source>
        <dbReference type="EMBL" id="KAI1507835.1"/>
    </source>
</evidence>
<comment type="similarity">
    <text evidence="1">Belongs to the zinc-containing alcohol dehydrogenase family.</text>
</comment>
<name>A0A2W1CJT6_9PLEO</name>
<evidence type="ECO:0000313" key="7">
    <source>
        <dbReference type="Proteomes" id="UP000245464"/>
    </source>
</evidence>
<dbReference type="SUPFAM" id="SSF51735">
    <property type="entry name" value="NAD(P)-binding Rossmann-fold domains"/>
    <property type="match status" value="1"/>
</dbReference>
<dbReference type="PANTHER" id="PTHR45348">
    <property type="entry name" value="HYPOTHETICAL OXIDOREDUCTASE (EUROFUNG)"/>
    <property type="match status" value="1"/>
</dbReference>
<dbReference type="Pfam" id="PF08240">
    <property type="entry name" value="ADH_N"/>
    <property type="match status" value="1"/>
</dbReference>
<dbReference type="OrthoDB" id="3509362at2759"/>
<dbReference type="GO" id="GO:0016651">
    <property type="term" value="F:oxidoreductase activity, acting on NAD(P)H"/>
    <property type="evidence" value="ECO:0007669"/>
    <property type="project" value="InterPro"/>
</dbReference>
<dbReference type="OMA" id="FTEWWYR"/>